<sequence>MSTCHHLAQQPQHKVSAGRGALRSTANYQPTDQVLASGVLLTSGRSRRLSWYFSVTAPEPSYDTLKAAIISCKFESEHSKLLQLIMATELGDRRPSQLLRRMHKLYGGPSAPQQQELLHELFLQRLPKSMVAILADAGDVPVDTLAEMADRVADYLRAHSLSAVTTPLPATAADPALASIENRLDALVRRLDDFVRAHRQLSSRFQIQSPSSTAPSSPDLQPTNAPRDVSSSTVCWYHRRYDASPQGHRGHSCSEHAIPIPRAPVAATIDGDIPHTWRTMVWYITSALRIPTYGRPTL</sequence>
<dbReference type="Proteomes" id="UP000821866">
    <property type="component" value="Chromosome 7"/>
</dbReference>
<dbReference type="PANTHER" id="PTHR33327">
    <property type="entry name" value="ENDONUCLEASE"/>
    <property type="match status" value="1"/>
</dbReference>
<evidence type="ECO:0000256" key="1">
    <source>
        <dbReference type="SAM" id="MobiDB-lite"/>
    </source>
</evidence>
<reference evidence="2" key="2">
    <citation type="submission" date="2021-09" db="EMBL/GenBank/DDBJ databases">
        <authorList>
            <person name="Jia N."/>
            <person name="Wang J."/>
            <person name="Shi W."/>
            <person name="Du L."/>
            <person name="Sun Y."/>
            <person name="Zhan W."/>
            <person name="Jiang J."/>
            <person name="Wang Q."/>
            <person name="Zhang B."/>
            <person name="Ji P."/>
            <person name="Sakyi L.B."/>
            <person name="Cui X."/>
            <person name="Yuan T."/>
            <person name="Jiang B."/>
            <person name="Yang W."/>
            <person name="Lam T.T.-Y."/>
            <person name="Chang Q."/>
            <person name="Ding S."/>
            <person name="Wang X."/>
            <person name="Zhu J."/>
            <person name="Ruan X."/>
            <person name="Zhao L."/>
            <person name="Wei J."/>
            <person name="Que T."/>
            <person name="Du C."/>
            <person name="Cheng J."/>
            <person name="Dai P."/>
            <person name="Han X."/>
            <person name="Huang E."/>
            <person name="Gao Y."/>
            <person name="Liu J."/>
            <person name="Shao H."/>
            <person name="Ye R."/>
            <person name="Li L."/>
            <person name="Wei W."/>
            <person name="Wang X."/>
            <person name="Wang C."/>
            <person name="Huo Q."/>
            <person name="Li W."/>
            <person name="Guo W."/>
            <person name="Chen H."/>
            <person name="Chen S."/>
            <person name="Zhou L."/>
            <person name="Zhou L."/>
            <person name="Ni X."/>
            <person name="Tian J."/>
            <person name="Zhou Y."/>
            <person name="Sheng Y."/>
            <person name="Liu T."/>
            <person name="Pan Y."/>
            <person name="Xia L."/>
            <person name="Li J."/>
            <person name="Zhao F."/>
            <person name="Cao W."/>
        </authorList>
    </citation>
    <scope>NUCLEOTIDE SEQUENCE</scope>
    <source>
        <strain evidence="2">Rmic-2018</strain>
        <tissue evidence="2">Larvae</tissue>
    </source>
</reference>
<reference evidence="2" key="1">
    <citation type="journal article" date="2020" name="Cell">
        <title>Large-Scale Comparative Analyses of Tick Genomes Elucidate Their Genetic Diversity and Vector Capacities.</title>
        <authorList>
            <consortium name="Tick Genome and Microbiome Consortium (TIGMIC)"/>
            <person name="Jia N."/>
            <person name="Wang J."/>
            <person name="Shi W."/>
            <person name="Du L."/>
            <person name="Sun Y."/>
            <person name="Zhan W."/>
            <person name="Jiang J.F."/>
            <person name="Wang Q."/>
            <person name="Zhang B."/>
            <person name="Ji P."/>
            <person name="Bell-Sakyi L."/>
            <person name="Cui X.M."/>
            <person name="Yuan T.T."/>
            <person name="Jiang B.G."/>
            <person name="Yang W.F."/>
            <person name="Lam T.T."/>
            <person name="Chang Q.C."/>
            <person name="Ding S.J."/>
            <person name="Wang X.J."/>
            <person name="Zhu J.G."/>
            <person name="Ruan X.D."/>
            <person name="Zhao L."/>
            <person name="Wei J.T."/>
            <person name="Ye R.Z."/>
            <person name="Que T.C."/>
            <person name="Du C.H."/>
            <person name="Zhou Y.H."/>
            <person name="Cheng J.X."/>
            <person name="Dai P.F."/>
            <person name="Guo W.B."/>
            <person name="Han X.H."/>
            <person name="Huang E.J."/>
            <person name="Li L.F."/>
            <person name="Wei W."/>
            <person name="Gao Y.C."/>
            <person name="Liu J.Z."/>
            <person name="Shao H.Z."/>
            <person name="Wang X."/>
            <person name="Wang C.C."/>
            <person name="Yang T.C."/>
            <person name="Huo Q.B."/>
            <person name="Li W."/>
            <person name="Chen H.Y."/>
            <person name="Chen S.E."/>
            <person name="Zhou L.G."/>
            <person name="Ni X.B."/>
            <person name="Tian J.H."/>
            <person name="Sheng Y."/>
            <person name="Liu T."/>
            <person name="Pan Y.S."/>
            <person name="Xia L.Y."/>
            <person name="Li J."/>
            <person name="Zhao F."/>
            <person name="Cao W.C."/>
        </authorList>
    </citation>
    <scope>NUCLEOTIDE SEQUENCE</scope>
    <source>
        <strain evidence="2">Rmic-2018</strain>
    </source>
</reference>
<name>A0A9J6DK27_RHIMP</name>
<organism evidence="2 3">
    <name type="scientific">Rhipicephalus microplus</name>
    <name type="common">Cattle tick</name>
    <name type="synonym">Boophilus microplus</name>
    <dbReference type="NCBI Taxonomy" id="6941"/>
    <lineage>
        <taxon>Eukaryota</taxon>
        <taxon>Metazoa</taxon>
        <taxon>Ecdysozoa</taxon>
        <taxon>Arthropoda</taxon>
        <taxon>Chelicerata</taxon>
        <taxon>Arachnida</taxon>
        <taxon>Acari</taxon>
        <taxon>Parasitiformes</taxon>
        <taxon>Ixodida</taxon>
        <taxon>Ixodoidea</taxon>
        <taxon>Ixodidae</taxon>
        <taxon>Rhipicephalinae</taxon>
        <taxon>Rhipicephalus</taxon>
        <taxon>Boophilus</taxon>
    </lineage>
</organism>
<feature type="region of interest" description="Disordered" evidence="1">
    <location>
        <begin position="205"/>
        <end position="229"/>
    </location>
</feature>
<dbReference type="EMBL" id="JABSTU010000009">
    <property type="protein sequence ID" value="KAH8022355.1"/>
    <property type="molecule type" value="Genomic_DNA"/>
</dbReference>
<evidence type="ECO:0000313" key="3">
    <source>
        <dbReference type="Proteomes" id="UP000821866"/>
    </source>
</evidence>
<evidence type="ECO:0000313" key="2">
    <source>
        <dbReference type="EMBL" id="KAH8022355.1"/>
    </source>
</evidence>
<dbReference type="AlphaFoldDB" id="A0A9J6DK27"/>
<protein>
    <recommendedName>
        <fullName evidence="4">Tick transposon</fullName>
    </recommendedName>
</protein>
<keyword evidence="3" id="KW-1185">Reference proteome</keyword>
<accession>A0A9J6DK27</accession>
<dbReference type="VEuPathDB" id="VectorBase:LOC119161402"/>
<proteinExistence type="predicted"/>
<evidence type="ECO:0008006" key="4">
    <source>
        <dbReference type="Google" id="ProtNLM"/>
    </source>
</evidence>
<comment type="caution">
    <text evidence="2">The sequence shown here is derived from an EMBL/GenBank/DDBJ whole genome shotgun (WGS) entry which is preliminary data.</text>
</comment>
<dbReference type="PANTHER" id="PTHR33327:SF3">
    <property type="entry name" value="RNA-DIRECTED DNA POLYMERASE"/>
    <property type="match status" value="1"/>
</dbReference>
<gene>
    <name evidence="2" type="ORF">HPB51_023426</name>
</gene>